<feature type="region of interest" description="Disordered" evidence="1">
    <location>
        <begin position="1"/>
        <end position="58"/>
    </location>
</feature>
<feature type="compositionally biased region" description="Polar residues" evidence="1">
    <location>
        <begin position="246"/>
        <end position="266"/>
    </location>
</feature>
<feature type="compositionally biased region" description="Basic and acidic residues" evidence="1">
    <location>
        <begin position="1"/>
        <end position="14"/>
    </location>
</feature>
<dbReference type="EMBL" id="BEGY01000017">
    <property type="protein sequence ID" value="GAX76403.1"/>
    <property type="molecule type" value="Genomic_DNA"/>
</dbReference>
<reference evidence="2 3" key="1">
    <citation type="submission" date="2017-08" db="EMBL/GenBank/DDBJ databases">
        <title>Acidophilic green algal genome provides insights into adaptation to an acidic environment.</title>
        <authorList>
            <person name="Hirooka S."/>
            <person name="Hirose Y."/>
            <person name="Kanesaki Y."/>
            <person name="Higuchi S."/>
            <person name="Fujiwara T."/>
            <person name="Onuma R."/>
            <person name="Era A."/>
            <person name="Ohbayashi R."/>
            <person name="Uzuka A."/>
            <person name="Nozaki H."/>
            <person name="Yoshikawa H."/>
            <person name="Miyagishima S.Y."/>
        </authorList>
    </citation>
    <scope>NUCLEOTIDE SEQUENCE [LARGE SCALE GENOMIC DNA]</scope>
    <source>
        <strain evidence="2 3">NIES-2499</strain>
    </source>
</reference>
<sequence length="746" mass="79208">MGHTDSSLKNKVDSLESSTLRRSCVDSSKHRYSKGAAPSKGILKSSSGSHSTSGSYNFRDVNARQSPQVSSLPSLVGDTPEAAGVSAYDSLLRENVVGSLQDSDLSKSLVTIKFEDDPADANESWPRKSAPDIMINSVSPSPRRLFATTSTTTMTEADGNRRTSSVLQRHGSGGVSTATMMNSNPSGIPGQDYSARLAMLMRKDQQPVISITKSKPSRAPGSFSDGARSSNHDSAIAAMQERRDLSSTSTTTQKRPSFRTASSSDINAPIMEEDAVFSEVGNCCGKDFLAFRSSKASSEIPEQRSSTDDDSHRHKKESMAQAHLEQVAARLFVEKHESQGLSEQLTAGLKSSTENQITQQTAQSPLQSPSSLFLLDQTLQSNNDRQMSTLDSDSMSTTGDQQLPGSQSFHSPVTDITHLYLEDELYLQQMATCRQVARSAPTGRGLSLSVSCAELDALGGALQLSAAKASVLAAKRHAPGSVGSSTCFSDYPPGAGGSTLINACSFSTGAAGSSLLLHRANEGGYMMIEKRYSSVGSHGFSIGSFSRTSSNVQFEVDALKAGQNLKQGASNNTLPTDYGSCVKNYDESGCTTAEGIPPGCTTAEGITPGCTTAEGITPGCTTAEGITPANVFAHCNTTPFLMHTGAHVNLTSLEHRTASYSLRHEFEGGSVRRLAPLSRQVSGGSNVLLPEPVAYLEVLSHGRQLVTAFDYRQQLLDHYDSSSQEAGAAVHDSLSTDFKTPGMVLH</sequence>
<accession>A0A250WZZ9</accession>
<evidence type="ECO:0000256" key="1">
    <source>
        <dbReference type="SAM" id="MobiDB-lite"/>
    </source>
</evidence>
<proteinExistence type="predicted"/>
<keyword evidence="3" id="KW-1185">Reference proteome</keyword>
<feature type="compositionally biased region" description="Low complexity" evidence="1">
    <location>
        <begin position="39"/>
        <end position="55"/>
    </location>
</feature>
<evidence type="ECO:0000313" key="2">
    <source>
        <dbReference type="EMBL" id="GAX76403.1"/>
    </source>
</evidence>
<dbReference type="AlphaFoldDB" id="A0A250WZZ9"/>
<feature type="compositionally biased region" description="Polar residues" evidence="1">
    <location>
        <begin position="399"/>
        <end position="410"/>
    </location>
</feature>
<feature type="region of interest" description="Disordered" evidence="1">
    <location>
        <begin position="294"/>
        <end position="320"/>
    </location>
</feature>
<feature type="region of interest" description="Disordered" evidence="1">
    <location>
        <begin position="385"/>
        <end position="410"/>
    </location>
</feature>
<protein>
    <submittedName>
        <fullName evidence="2">Uncharacterized protein</fullName>
    </submittedName>
</protein>
<feature type="compositionally biased region" description="Low complexity" evidence="1">
    <location>
        <begin position="387"/>
        <end position="398"/>
    </location>
</feature>
<feature type="compositionally biased region" description="Polar residues" evidence="1">
    <location>
        <begin position="175"/>
        <end position="186"/>
    </location>
</feature>
<feature type="region of interest" description="Disordered" evidence="1">
    <location>
        <begin position="209"/>
        <end position="266"/>
    </location>
</feature>
<dbReference type="Proteomes" id="UP000232323">
    <property type="component" value="Unassembled WGS sequence"/>
</dbReference>
<gene>
    <name evidence="2" type="ORF">CEUSTIGMA_g3848.t1</name>
</gene>
<feature type="region of interest" description="Disordered" evidence="1">
    <location>
        <begin position="350"/>
        <end position="369"/>
    </location>
</feature>
<name>A0A250WZZ9_9CHLO</name>
<feature type="compositionally biased region" description="Basic and acidic residues" evidence="1">
    <location>
        <begin position="301"/>
        <end position="312"/>
    </location>
</feature>
<feature type="compositionally biased region" description="Low complexity" evidence="1">
    <location>
        <begin position="358"/>
        <end position="369"/>
    </location>
</feature>
<organism evidence="2 3">
    <name type="scientific">Chlamydomonas eustigma</name>
    <dbReference type="NCBI Taxonomy" id="1157962"/>
    <lineage>
        <taxon>Eukaryota</taxon>
        <taxon>Viridiplantae</taxon>
        <taxon>Chlorophyta</taxon>
        <taxon>core chlorophytes</taxon>
        <taxon>Chlorophyceae</taxon>
        <taxon>CS clade</taxon>
        <taxon>Chlamydomonadales</taxon>
        <taxon>Chlamydomonadaceae</taxon>
        <taxon>Chlamydomonas</taxon>
    </lineage>
</organism>
<comment type="caution">
    <text evidence="2">The sequence shown here is derived from an EMBL/GenBank/DDBJ whole genome shotgun (WGS) entry which is preliminary data.</text>
</comment>
<evidence type="ECO:0000313" key="3">
    <source>
        <dbReference type="Proteomes" id="UP000232323"/>
    </source>
</evidence>
<feature type="region of interest" description="Disordered" evidence="1">
    <location>
        <begin position="154"/>
        <end position="186"/>
    </location>
</feature>